<dbReference type="InterPro" id="IPR032675">
    <property type="entry name" value="LRR_dom_sf"/>
</dbReference>
<dbReference type="Gene3D" id="3.80.10.10">
    <property type="entry name" value="Ribonuclease Inhibitor"/>
    <property type="match status" value="3"/>
</dbReference>
<dbReference type="EMBL" id="JACMRX010000001">
    <property type="protein sequence ID" value="KAF7996191.1"/>
    <property type="molecule type" value="Genomic_DNA"/>
</dbReference>
<dbReference type="Pfam" id="PF13855">
    <property type="entry name" value="LRR_8"/>
    <property type="match status" value="3"/>
</dbReference>
<evidence type="ECO:0000256" key="3">
    <source>
        <dbReference type="SAM" id="SignalP"/>
    </source>
</evidence>
<accession>A0A834Y0A0</accession>
<sequence>MKIYLISLLLLCESVFINSLAAKKISNCDKLTYPGFKICNLSNKTIFIEHTKSVNNLTILNNEIDTIASKIFTKFSPENFYFQLFDRGTVYIRNISRLNGSNKLLFYGMCMDWRLTLNNSLAYVNPVDLIKNNDVIIDGSEDLLMKIKSSKNTNMIGSVLVQNNFKKINLMNGLCNTLPKIQTLTIRNYNSTSIEPIDFDLYKNIIMMEIYLHKVESLPSNIFNQFKHLQKLFITSPKVTSLPKDIFNNVKLLIELSADMSLTSLESGIFDGLYHLKKLTLFDNELESLPNEIFKDLYNLEFLELIHGEIWSLEANGFSNLNKLKYLDLSRNRLTQLSKNIFNGLNELEDLRIRWNGLRTIESSVFNGLHKLKSLKISCNRLGSVPRSLFATLDALLVLDLKSNRLTNINPGVFQNLHNLEVLDLSHNRQTHIDINLFRNLKKLRVLNLGYNSLTIIGEKSLQHLEYLQKLYLNNNEISVIEFNALPVKSVKHLNLKSNELTHDSLGKIKELTKLETVNLRSNKFSTLPDGIFRSCKKMKNVYI</sequence>
<dbReference type="PANTHER" id="PTHR45617">
    <property type="entry name" value="LEUCINE RICH REPEAT FAMILY PROTEIN"/>
    <property type="match status" value="1"/>
</dbReference>
<dbReference type="SMART" id="SM00364">
    <property type="entry name" value="LRR_BAC"/>
    <property type="match status" value="4"/>
</dbReference>
<dbReference type="Proteomes" id="UP000639338">
    <property type="component" value="Unassembled WGS sequence"/>
</dbReference>
<keyword evidence="2" id="KW-0677">Repeat</keyword>
<dbReference type="PRINTS" id="PR00019">
    <property type="entry name" value="LEURICHRPT"/>
</dbReference>
<keyword evidence="5" id="KW-1185">Reference proteome</keyword>
<dbReference type="OrthoDB" id="2013775at2759"/>
<name>A0A834Y0A0_APHGI</name>
<evidence type="ECO:0000313" key="5">
    <source>
        <dbReference type="Proteomes" id="UP000639338"/>
    </source>
</evidence>
<proteinExistence type="predicted"/>
<evidence type="ECO:0000256" key="2">
    <source>
        <dbReference type="ARBA" id="ARBA00022737"/>
    </source>
</evidence>
<feature type="chain" id="PRO_5032407494" evidence="3">
    <location>
        <begin position="23"/>
        <end position="544"/>
    </location>
</feature>
<dbReference type="InterPro" id="IPR003591">
    <property type="entry name" value="Leu-rich_rpt_typical-subtyp"/>
</dbReference>
<comment type="caution">
    <text evidence="4">The sequence shown here is derived from an EMBL/GenBank/DDBJ whole genome shotgun (WGS) entry which is preliminary data.</text>
</comment>
<dbReference type="AlphaFoldDB" id="A0A834Y0A0"/>
<dbReference type="SMART" id="SM00369">
    <property type="entry name" value="LRR_TYP"/>
    <property type="match status" value="11"/>
</dbReference>
<reference evidence="4 5" key="1">
    <citation type="submission" date="2020-08" db="EMBL/GenBank/DDBJ databases">
        <title>Aphidius gifuensis genome sequencing and assembly.</title>
        <authorList>
            <person name="Du Z."/>
        </authorList>
    </citation>
    <scope>NUCLEOTIDE SEQUENCE [LARGE SCALE GENOMIC DNA]</scope>
    <source>
        <strain evidence="4">YNYX2018</strain>
        <tissue evidence="4">Adults</tissue>
    </source>
</reference>
<organism evidence="4 5">
    <name type="scientific">Aphidius gifuensis</name>
    <name type="common">Parasitoid wasp</name>
    <dbReference type="NCBI Taxonomy" id="684658"/>
    <lineage>
        <taxon>Eukaryota</taxon>
        <taxon>Metazoa</taxon>
        <taxon>Ecdysozoa</taxon>
        <taxon>Arthropoda</taxon>
        <taxon>Hexapoda</taxon>
        <taxon>Insecta</taxon>
        <taxon>Pterygota</taxon>
        <taxon>Neoptera</taxon>
        <taxon>Endopterygota</taxon>
        <taxon>Hymenoptera</taxon>
        <taxon>Apocrita</taxon>
        <taxon>Ichneumonoidea</taxon>
        <taxon>Braconidae</taxon>
        <taxon>Aphidiinae</taxon>
        <taxon>Aphidius</taxon>
    </lineage>
</organism>
<keyword evidence="1" id="KW-0433">Leucine-rich repeat</keyword>
<dbReference type="InterPro" id="IPR001611">
    <property type="entry name" value="Leu-rich_rpt"/>
</dbReference>
<feature type="signal peptide" evidence="3">
    <location>
        <begin position="1"/>
        <end position="22"/>
    </location>
</feature>
<keyword evidence="3" id="KW-0732">Signal</keyword>
<protein>
    <submittedName>
        <fullName evidence="4">Uncharacterized protein</fullName>
    </submittedName>
</protein>
<dbReference type="PROSITE" id="PS51450">
    <property type="entry name" value="LRR"/>
    <property type="match status" value="3"/>
</dbReference>
<evidence type="ECO:0000256" key="1">
    <source>
        <dbReference type="ARBA" id="ARBA00022614"/>
    </source>
</evidence>
<evidence type="ECO:0000313" key="4">
    <source>
        <dbReference type="EMBL" id="KAF7996191.1"/>
    </source>
</evidence>
<dbReference type="SUPFAM" id="SSF52058">
    <property type="entry name" value="L domain-like"/>
    <property type="match status" value="2"/>
</dbReference>
<dbReference type="FunFam" id="3.80.10.10:FF:001164">
    <property type="entry name" value="GH01279p"/>
    <property type="match status" value="1"/>
</dbReference>
<gene>
    <name evidence="4" type="ORF">HCN44_001823</name>
</gene>
<dbReference type="PANTHER" id="PTHR45617:SF169">
    <property type="entry name" value="LRRCT DOMAIN-CONTAINING PROTEIN"/>
    <property type="match status" value="1"/>
</dbReference>